<evidence type="ECO:0000313" key="3">
    <source>
        <dbReference type="Proteomes" id="UP001501565"/>
    </source>
</evidence>
<feature type="transmembrane region" description="Helical" evidence="1">
    <location>
        <begin position="113"/>
        <end position="140"/>
    </location>
</feature>
<accession>A0ABP7M7N4</accession>
<dbReference type="EMBL" id="BAABBN010000004">
    <property type="protein sequence ID" value="GAA3916981.1"/>
    <property type="molecule type" value="Genomic_DNA"/>
</dbReference>
<feature type="transmembrane region" description="Helical" evidence="1">
    <location>
        <begin position="46"/>
        <end position="64"/>
    </location>
</feature>
<dbReference type="RefSeq" id="WP_344796086.1">
    <property type="nucleotide sequence ID" value="NZ_BAABBN010000004.1"/>
</dbReference>
<evidence type="ECO:0000313" key="2">
    <source>
        <dbReference type="EMBL" id="GAA3916981.1"/>
    </source>
</evidence>
<protein>
    <submittedName>
        <fullName evidence="2">Uncharacterized protein</fullName>
    </submittedName>
</protein>
<sequence length="168" mass="19649">MRMEKFAARFFNMTDEVWAKHANPLSVWTRYSCLPLLCIAVWSRDWIGGWALIPGVVVILWVWLNPRVFGKPKTTNHWASKAVLGERVLLMHPKDQIPSHHLRAIGLLKSVTFAGFVLAIYGLVVFHLWFTVFGTILTILGKTWFLDRMVWLYQDLEDQNAQYRSWVY</sequence>
<proteinExistence type="predicted"/>
<keyword evidence="1" id="KW-0472">Membrane</keyword>
<dbReference type="Pfam" id="PF20358">
    <property type="entry name" value="DUF6653"/>
    <property type="match status" value="1"/>
</dbReference>
<dbReference type="InterPro" id="IPR046595">
    <property type="entry name" value="DUF6653"/>
</dbReference>
<organism evidence="2 3">
    <name type="scientific">Litoribacillus peritrichatus</name>
    <dbReference type="NCBI Taxonomy" id="718191"/>
    <lineage>
        <taxon>Bacteria</taxon>
        <taxon>Pseudomonadati</taxon>
        <taxon>Pseudomonadota</taxon>
        <taxon>Gammaproteobacteria</taxon>
        <taxon>Oceanospirillales</taxon>
        <taxon>Oceanospirillaceae</taxon>
        <taxon>Litoribacillus</taxon>
    </lineage>
</organism>
<reference evidence="3" key="1">
    <citation type="journal article" date="2019" name="Int. J. Syst. Evol. Microbiol.">
        <title>The Global Catalogue of Microorganisms (GCM) 10K type strain sequencing project: providing services to taxonomists for standard genome sequencing and annotation.</title>
        <authorList>
            <consortium name="The Broad Institute Genomics Platform"/>
            <consortium name="The Broad Institute Genome Sequencing Center for Infectious Disease"/>
            <person name="Wu L."/>
            <person name="Ma J."/>
        </authorList>
    </citation>
    <scope>NUCLEOTIDE SEQUENCE [LARGE SCALE GENOMIC DNA]</scope>
    <source>
        <strain evidence="3">JCM 17551</strain>
    </source>
</reference>
<evidence type="ECO:0000256" key="1">
    <source>
        <dbReference type="SAM" id="Phobius"/>
    </source>
</evidence>
<keyword evidence="3" id="KW-1185">Reference proteome</keyword>
<gene>
    <name evidence="2" type="ORF">GCM10022277_09840</name>
</gene>
<dbReference type="Proteomes" id="UP001501565">
    <property type="component" value="Unassembled WGS sequence"/>
</dbReference>
<keyword evidence="1" id="KW-0812">Transmembrane</keyword>
<comment type="caution">
    <text evidence="2">The sequence shown here is derived from an EMBL/GenBank/DDBJ whole genome shotgun (WGS) entry which is preliminary data.</text>
</comment>
<keyword evidence="1" id="KW-1133">Transmembrane helix</keyword>
<name>A0ABP7M7N4_9GAMM</name>